<keyword evidence="1" id="KW-0862">Zinc</keyword>
<dbReference type="InterPro" id="IPR019718">
    <property type="entry name" value="DUF2602"/>
</dbReference>
<accession>A0A3N9PVE0</accession>
<proteinExistence type="predicted"/>
<sequence length="72" mass="8274">MNRKDVIKDIDKILRTECDHCKMKELPGYRSSSSNRLSHHCINECEVGQKLQGMSVKLNDTLPRNMRKGKSA</sequence>
<dbReference type="RefSeq" id="WP_124696576.1">
    <property type="nucleotide sequence ID" value="NZ_JBHUFE010000036.1"/>
</dbReference>
<protein>
    <submittedName>
        <fullName evidence="1">Zinc-finger domain-containing protein</fullName>
    </submittedName>
</protein>
<dbReference type="GO" id="GO:0008270">
    <property type="term" value="F:zinc ion binding"/>
    <property type="evidence" value="ECO:0007669"/>
    <property type="project" value="UniProtKB-KW"/>
</dbReference>
<reference evidence="1 2" key="1">
    <citation type="submission" date="2018-11" db="EMBL/GenBank/DDBJ databases">
        <title>Genome sequence of strain 7197.</title>
        <authorList>
            <person name="Gao J."/>
            <person name="Sun J."/>
        </authorList>
    </citation>
    <scope>NUCLEOTIDE SEQUENCE [LARGE SCALE GENOMIC DNA]</scope>
    <source>
        <strain evidence="1 2">7197</strain>
    </source>
</reference>
<organism evidence="1 2">
    <name type="scientific">Paenibacillus rhizophilus</name>
    <dbReference type="NCBI Taxonomy" id="1850366"/>
    <lineage>
        <taxon>Bacteria</taxon>
        <taxon>Bacillati</taxon>
        <taxon>Bacillota</taxon>
        <taxon>Bacilli</taxon>
        <taxon>Bacillales</taxon>
        <taxon>Paenibacillaceae</taxon>
        <taxon>Paenibacillus</taxon>
    </lineage>
</organism>
<dbReference type="Proteomes" id="UP000282529">
    <property type="component" value="Unassembled WGS sequence"/>
</dbReference>
<name>A0A3N9PVE0_9BACL</name>
<gene>
    <name evidence="1" type="ORF">EH198_16380</name>
</gene>
<evidence type="ECO:0000313" key="2">
    <source>
        <dbReference type="Proteomes" id="UP000282529"/>
    </source>
</evidence>
<dbReference type="AlphaFoldDB" id="A0A3N9PVE0"/>
<dbReference type="OrthoDB" id="2624150at2"/>
<comment type="caution">
    <text evidence="1">The sequence shown here is derived from an EMBL/GenBank/DDBJ whole genome shotgun (WGS) entry which is preliminary data.</text>
</comment>
<keyword evidence="2" id="KW-1185">Reference proteome</keyword>
<evidence type="ECO:0000313" key="1">
    <source>
        <dbReference type="EMBL" id="RQW10392.1"/>
    </source>
</evidence>
<keyword evidence="1" id="KW-0863">Zinc-finger</keyword>
<keyword evidence="1" id="KW-0479">Metal-binding</keyword>
<dbReference type="Pfam" id="PF10782">
    <property type="entry name" value="zf-C2HCIx2C"/>
    <property type="match status" value="1"/>
</dbReference>
<dbReference type="EMBL" id="RQPI01000009">
    <property type="protein sequence ID" value="RQW10392.1"/>
    <property type="molecule type" value="Genomic_DNA"/>
</dbReference>